<dbReference type="Proteomes" id="UP001500957">
    <property type="component" value="Unassembled WGS sequence"/>
</dbReference>
<proteinExistence type="inferred from homology"/>
<feature type="domain" description="AMP-binding enzyme C-terminal" evidence="4">
    <location>
        <begin position="441"/>
        <end position="516"/>
    </location>
</feature>
<dbReference type="PANTHER" id="PTHR43201:SF5">
    <property type="entry name" value="MEDIUM-CHAIN ACYL-COA LIGASE ACSF2, MITOCHONDRIAL"/>
    <property type="match status" value="1"/>
</dbReference>
<dbReference type="Pfam" id="PF00501">
    <property type="entry name" value="AMP-binding"/>
    <property type="match status" value="1"/>
</dbReference>
<comment type="similarity">
    <text evidence="1">Belongs to the ATP-dependent AMP-binding enzyme family.</text>
</comment>
<name>A0ABN1GIX6_9ACTN</name>
<feature type="domain" description="AMP-dependent synthetase/ligase" evidence="3">
    <location>
        <begin position="29"/>
        <end position="391"/>
    </location>
</feature>
<dbReference type="InterPro" id="IPR020845">
    <property type="entry name" value="AMP-binding_CS"/>
</dbReference>
<evidence type="ECO:0000259" key="4">
    <source>
        <dbReference type="Pfam" id="PF13193"/>
    </source>
</evidence>
<sequence>MTLTDPATVNAATGSAGTSKGLVLGDWLRAEAALDPDRNFVQCGGPWMTLGELDRRSDQLAAGLQELGVRRGDRVAVNLPNRIEYVELMFAIAKAGAIQVPLNTYLRGDFLRHQLLQTEPKVYIGDSAALKMLSPVLPETQGIEKLVLVGDADGQPLADARPFSALYASVEHLAPVDVAPQDVCAIIYTSGTTGPSKGCTITHGYYCNLIQVFIDYGWYEPGDIVFGANPMFHFSGQTWLVVAALAVRGSAVVEPSFSASQYMARIRETGATAAMGMGAMGMAIMATPPSDEDRNHKLRHITFMPSSPAFIEQFEARFGIAPFAEVFGQSECWPALLGDPRGERRPGSMGKLTPGLTVKIVDDDDVEVPVGQPGEIVIRADEPYRLFSGYWNDAEATVATFRNLWHHTGDSGRVDEDGYFWFVDRKKDSLRRRGENVSSLELEAALMKHPGFQALAVHAVPSDLSEDDIKVCVVLADGAQQPEPGELFDFLKTTLPYYAVPRYVEFLDALPANVNGRVQKFKLRERGVTDETIDFEKLGLTIPRSERRAT</sequence>
<evidence type="ECO:0000313" key="5">
    <source>
        <dbReference type="EMBL" id="GAA0612488.1"/>
    </source>
</evidence>
<dbReference type="InterPro" id="IPR025110">
    <property type="entry name" value="AMP-bd_C"/>
</dbReference>
<gene>
    <name evidence="5" type="ORF">GCM10009547_13130</name>
</gene>
<dbReference type="RefSeq" id="WP_344602859.1">
    <property type="nucleotide sequence ID" value="NZ_BAAAHE010000008.1"/>
</dbReference>
<dbReference type="InterPro" id="IPR045851">
    <property type="entry name" value="AMP-bd_C_sf"/>
</dbReference>
<comment type="caution">
    <text evidence="5">The sequence shown here is derived from an EMBL/GenBank/DDBJ whole genome shotgun (WGS) entry which is preliminary data.</text>
</comment>
<dbReference type="InterPro" id="IPR042099">
    <property type="entry name" value="ANL_N_sf"/>
</dbReference>
<dbReference type="Pfam" id="PF13193">
    <property type="entry name" value="AMP-binding_C"/>
    <property type="match status" value="1"/>
</dbReference>
<protein>
    <submittedName>
        <fullName evidence="5">AMP-binding protein</fullName>
    </submittedName>
</protein>
<evidence type="ECO:0000256" key="2">
    <source>
        <dbReference type="ARBA" id="ARBA00022598"/>
    </source>
</evidence>
<dbReference type="PROSITE" id="PS00455">
    <property type="entry name" value="AMP_BINDING"/>
    <property type="match status" value="1"/>
</dbReference>
<evidence type="ECO:0000256" key="1">
    <source>
        <dbReference type="ARBA" id="ARBA00006432"/>
    </source>
</evidence>
<keyword evidence="2" id="KW-0436">Ligase</keyword>
<dbReference type="Gene3D" id="3.30.300.30">
    <property type="match status" value="1"/>
</dbReference>
<reference evidence="5 6" key="1">
    <citation type="journal article" date="2019" name="Int. J. Syst. Evol. Microbiol.">
        <title>The Global Catalogue of Microorganisms (GCM) 10K type strain sequencing project: providing services to taxonomists for standard genome sequencing and annotation.</title>
        <authorList>
            <consortium name="The Broad Institute Genomics Platform"/>
            <consortium name="The Broad Institute Genome Sequencing Center for Infectious Disease"/>
            <person name="Wu L."/>
            <person name="Ma J."/>
        </authorList>
    </citation>
    <scope>NUCLEOTIDE SEQUENCE [LARGE SCALE GENOMIC DNA]</scope>
    <source>
        <strain evidence="5 6">JCM 10671</strain>
    </source>
</reference>
<dbReference type="Gene3D" id="3.40.50.12780">
    <property type="entry name" value="N-terminal domain of ligase-like"/>
    <property type="match status" value="1"/>
</dbReference>
<evidence type="ECO:0000313" key="6">
    <source>
        <dbReference type="Proteomes" id="UP001500957"/>
    </source>
</evidence>
<accession>A0ABN1GIX6</accession>
<dbReference type="PANTHER" id="PTHR43201">
    <property type="entry name" value="ACYL-COA SYNTHETASE"/>
    <property type="match status" value="1"/>
</dbReference>
<dbReference type="EMBL" id="BAAAHE010000008">
    <property type="protein sequence ID" value="GAA0612488.1"/>
    <property type="molecule type" value="Genomic_DNA"/>
</dbReference>
<keyword evidence="6" id="KW-1185">Reference proteome</keyword>
<organism evidence="5 6">
    <name type="scientific">Sporichthya brevicatena</name>
    <dbReference type="NCBI Taxonomy" id="171442"/>
    <lineage>
        <taxon>Bacteria</taxon>
        <taxon>Bacillati</taxon>
        <taxon>Actinomycetota</taxon>
        <taxon>Actinomycetes</taxon>
        <taxon>Sporichthyales</taxon>
        <taxon>Sporichthyaceae</taxon>
        <taxon>Sporichthya</taxon>
    </lineage>
</organism>
<dbReference type="InterPro" id="IPR000873">
    <property type="entry name" value="AMP-dep_synth/lig_dom"/>
</dbReference>
<evidence type="ECO:0000259" key="3">
    <source>
        <dbReference type="Pfam" id="PF00501"/>
    </source>
</evidence>
<dbReference type="SUPFAM" id="SSF56801">
    <property type="entry name" value="Acetyl-CoA synthetase-like"/>
    <property type="match status" value="1"/>
</dbReference>